<protein>
    <submittedName>
        <fullName evidence="1">Uncharacterized protein</fullName>
    </submittedName>
</protein>
<name>A0A1H8C577_9BACI</name>
<dbReference type="EMBL" id="FOBW01000006">
    <property type="protein sequence ID" value="SEM89247.1"/>
    <property type="molecule type" value="Genomic_DNA"/>
</dbReference>
<proteinExistence type="predicted"/>
<dbReference type="Proteomes" id="UP000198553">
    <property type="component" value="Unassembled WGS sequence"/>
</dbReference>
<dbReference type="InterPro" id="IPR046929">
    <property type="entry name" value="HTH_Tnp"/>
</dbReference>
<gene>
    <name evidence="1" type="ORF">SAMN05192533_106265</name>
</gene>
<evidence type="ECO:0000313" key="2">
    <source>
        <dbReference type="Proteomes" id="UP000198553"/>
    </source>
</evidence>
<organism evidence="1 2">
    <name type="scientific">Mesobacillus persicus</name>
    <dbReference type="NCBI Taxonomy" id="930146"/>
    <lineage>
        <taxon>Bacteria</taxon>
        <taxon>Bacillati</taxon>
        <taxon>Bacillota</taxon>
        <taxon>Bacilli</taxon>
        <taxon>Bacillales</taxon>
        <taxon>Bacillaceae</taxon>
        <taxon>Mesobacillus</taxon>
    </lineage>
</organism>
<dbReference type="AlphaFoldDB" id="A0A1H8C577"/>
<evidence type="ECO:0000313" key="1">
    <source>
        <dbReference type="EMBL" id="SEM89247.1"/>
    </source>
</evidence>
<sequence length="137" mass="15538">MSKKTFTEKEIKQLAANKYVKSVSSKGITYTDEFKGIFIAEKEKGKFARGIFEECGLDSKVLGIERIRSASKRWQKAYNVNGIDGLRDTRPGNSGRPREKELTLEGQNARLSAQINLLKAENELLKKIRFAERGLKK</sequence>
<dbReference type="Pfam" id="PF20310">
    <property type="entry name" value="HTH_Tnp_2"/>
    <property type="match status" value="1"/>
</dbReference>
<accession>A0A1H8C577</accession>
<dbReference type="STRING" id="930146.SAMN05192533_106265"/>
<keyword evidence="2" id="KW-1185">Reference proteome</keyword>
<reference evidence="2" key="1">
    <citation type="submission" date="2016-10" db="EMBL/GenBank/DDBJ databases">
        <authorList>
            <person name="Varghese N."/>
            <person name="Submissions S."/>
        </authorList>
    </citation>
    <scope>NUCLEOTIDE SEQUENCE [LARGE SCALE GENOMIC DNA]</scope>
    <source>
        <strain evidence="2">B48,IBRC-M 10115,DSM 25386,CECT 8001</strain>
    </source>
</reference>
<dbReference type="SUPFAM" id="SSF46689">
    <property type="entry name" value="Homeodomain-like"/>
    <property type="match status" value="1"/>
</dbReference>
<dbReference type="InterPro" id="IPR009057">
    <property type="entry name" value="Homeodomain-like_sf"/>
</dbReference>